<gene>
    <name evidence="1" type="ORF">UFOVP436_66</name>
    <name evidence="2" type="ORF">UFOVP784_66</name>
</gene>
<name>A0A6J5M8R5_9CAUD</name>
<dbReference type="EMBL" id="LR796418">
    <property type="protein sequence ID" value="CAB4143054.1"/>
    <property type="molecule type" value="Genomic_DNA"/>
</dbReference>
<accession>A0A6J5M8R5</accession>
<protein>
    <submittedName>
        <fullName evidence="1">Uncharacterized protein</fullName>
    </submittedName>
</protein>
<evidence type="ECO:0000313" key="2">
    <source>
        <dbReference type="EMBL" id="CAB4162581.1"/>
    </source>
</evidence>
<reference evidence="1" key="1">
    <citation type="submission" date="2020-04" db="EMBL/GenBank/DDBJ databases">
        <authorList>
            <person name="Chiriac C."/>
            <person name="Salcher M."/>
            <person name="Ghai R."/>
            <person name="Kavagutti S V."/>
        </authorList>
    </citation>
    <scope>NUCLEOTIDE SEQUENCE</scope>
</reference>
<sequence length="326" mass="36449">MTWFTYTKSSSTVTPPVRRKIVFPFLNEFLKVGDWVHVNLNDLDLNRYYYYEDGLIKNKADSDSYVVVYETDTSYTVTQSLLVGNPTLPAYENNLWFKSVTNVDASQKPVGNYYIYYHKDDIQYLTYSGNSYVSTTNPGGANFIATETQGSSNSVNFYSTVVTGDTNNVRIANLSYLGDSGIWVNKKSSTVGSKLMGTFSGPNLKIYAEKTPNSGILLLKIIKTSANGSGQSIIKQGIEIDLYASTVQENQLVYTFSVEDQNIFSTYDEIYGDFSFEIEISSNKNTSSTSNDVKISSYSFSKNYLLQIDQEEINPSIAFKTTGSVK</sequence>
<evidence type="ECO:0000313" key="1">
    <source>
        <dbReference type="EMBL" id="CAB4143054.1"/>
    </source>
</evidence>
<dbReference type="EMBL" id="LR796737">
    <property type="protein sequence ID" value="CAB4162581.1"/>
    <property type="molecule type" value="Genomic_DNA"/>
</dbReference>
<organism evidence="1">
    <name type="scientific">uncultured Caudovirales phage</name>
    <dbReference type="NCBI Taxonomy" id="2100421"/>
    <lineage>
        <taxon>Viruses</taxon>
        <taxon>Duplodnaviria</taxon>
        <taxon>Heunggongvirae</taxon>
        <taxon>Uroviricota</taxon>
        <taxon>Caudoviricetes</taxon>
        <taxon>Peduoviridae</taxon>
        <taxon>Maltschvirus</taxon>
        <taxon>Maltschvirus maltsch</taxon>
    </lineage>
</organism>
<proteinExistence type="predicted"/>
<dbReference type="Gene3D" id="2.60.120.260">
    <property type="entry name" value="Galactose-binding domain-like"/>
    <property type="match status" value="1"/>
</dbReference>